<dbReference type="Proteomes" id="UP000053766">
    <property type="component" value="Unassembled WGS sequence"/>
</dbReference>
<dbReference type="OrthoDB" id="5836144at2759"/>
<organism evidence="1 2">
    <name type="scientific">Dictyocaulus viviparus</name>
    <name type="common">Bovine lungworm</name>
    <dbReference type="NCBI Taxonomy" id="29172"/>
    <lineage>
        <taxon>Eukaryota</taxon>
        <taxon>Metazoa</taxon>
        <taxon>Ecdysozoa</taxon>
        <taxon>Nematoda</taxon>
        <taxon>Chromadorea</taxon>
        <taxon>Rhabditida</taxon>
        <taxon>Rhabditina</taxon>
        <taxon>Rhabditomorpha</taxon>
        <taxon>Strongyloidea</taxon>
        <taxon>Metastrongylidae</taxon>
        <taxon>Dictyocaulus</taxon>
    </lineage>
</organism>
<dbReference type="EMBL" id="KN716359">
    <property type="protein sequence ID" value="KJH46322.1"/>
    <property type="molecule type" value="Genomic_DNA"/>
</dbReference>
<dbReference type="AlphaFoldDB" id="A0A0D8XRE9"/>
<reference evidence="1 2" key="1">
    <citation type="submission" date="2013-11" db="EMBL/GenBank/DDBJ databases">
        <title>Draft genome of the bovine lungworm Dictyocaulus viviparus.</title>
        <authorList>
            <person name="Mitreva M."/>
        </authorList>
    </citation>
    <scope>NUCLEOTIDE SEQUENCE [LARGE SCALE GENOMIC DNA]</scope>
    <source>
        <strain evidence="1 2">HannoverDv2000</strain>
    </source>
</reference>
<sequence length="165" mass="19242">MNRLCIQNHVTVTMWFNERKRSRHLQSSLDSPDVCHLFLRVIANMVDRTLYDKQLRERACFLKGFRTMGCYTHTITGVIEVPQKNKKPLCIAFTDLNQAFHYVDTEVVIEALSKSFSLYKSRFFASYTRIQPPKSPLSEKNASECCVYLHSEVNMMNDIALKLRI</sequence>
<accession>A0A0D8XRE9</accession>
<evidence type="ECO:0000313" key="2">
    <source>
        <dbReference type="Proteomes" id="UP000053766"/>
    </source>
</evidence>
<protein>
    <recommendedName>
        <fullName evidence="3">Reverse transcriptase domain-containing protein</fullName>
    </recommendedName>
</protein>
<evidence type="ECO:0000313" key="1">
    <source>
        <dbReference type="EMBL" id="KJH46322.1"/>
    </source>
</evidence>
<proteinExistence type="predicted"/>
<evidence type="ECO:0008006" key="3">
    <source>
        <dbReference type="Google" id="ProtNLM"/>
    </source>
</evidence>
<name>A0A0D8XRE9_DICVI</name>
<keyword evidence="2" id="KW-1185">Reference proteome</keyword>
<reference evidence="2" key="2">
    <citation type="journal article" date="2016" name="Sci. Rep.">
        <title>Dictyocaulus viviparus genome, variome and transcriptome elucidate lungworm biology and support future intervention.</title>
        <authorList>
            <person name="McNulty S.N."/>
            <person name="Strube C."/>
            <person name="Rosa B.A."/>
            <person name="Martin J.C."/>
            <person name="Tyagi R."/>
            <person name="Choi Y.J."/>
            <person name="Wang Q."/>
            <person name="Hallsworth Pepin K."/>
            <person name="Zhang X."/>
            <person name="Ozersky P."/>
            <person name="Wilson R.K."/>
            <person name="Sternberg P.W."/>
            <person name="Gasser R.B."/>
            <person name="Mitreva M."/>
        </authorList>
    </citation>
    <scope>NUCLEOTIDE SEQUENCE [LARGE SCALE GENOMIC DNA]</scope>
    <source>
        <strain evidence="2">HannoverDv2000</strain>
    </source>
</reference>
<gene>
    <name evidence="1" type="ORF">DICVIV_07627</name>
</gene>